<protein>
    <submittedName>
        <fullName evidence="2">Carboxypeptidase regulatory-like domain-containing protein</fullName>
    </submittedName>
</protein>
<keyword evidence="2" id="KW-0645">Protease</keyword>
<name>A0A494W3H3_9SPHI</name>
<gene>
    <name evidence="2" type="ORF">HYN43_022325</name>
</gene>
<dbReference type="AlphaFoldDB" id="A0A494W3H3"/>
<evidence type="ECO:0000313" key="3">
    <source>
        <dbReference type="Proteomes" id="UP000270046"/>
    </source>
</evidence>
<organism evidence="2 3">
    <name type="scientific">Mucilaginibacter celer</name>
    <dbReference type="NCBI Taxonomy" id="2305508"/>
    <lineage>
        <taxon>Bacteria</taxon>
        <taxon>Pseudomonadati</taxon>
        <taxon>Bacteroidota</taxon>
        <taxon>Sphingobacteriia</taxon>
        <taxon>Sphingobacteriales</taxon>
        <taxon>Sphingobacteriaceae</taxon>
        <taxon>Mucilaginibacter</taxon>
    </lineage>
</organism>
<evidence type="ECO:0000313" key="2">
    <source>
        <dbReference type="EMBL" id="AYL97862.1"/>
    </source>
</evidence>
<keyword evidence="2" id="KW-0378">Hydrolase</keyword>
<reference evidence="2 3" key="1">
    <citation type="submission" date="2018-10" db="EMBL/GenBank/DDBJ databases">
        <title>Genome sequencing of Mucilaginibacter sp. HYN0043.</title>
        <authorList>
            <person name="Kim M."/>
            <person name="Yi H."/>
        </authorList>
    </citation>
    <scope>NUCLEOTIDE SEQUENCE [LARGE SCALE GENOMIC DNA]</scope>
    <source>
        <strain evidence="2 3">HYN0043</strain>
    </source>
</reference>
<dbReference type="InterPro" id="IPR008969">
    <property type="entry name" value="CarboxyPept-like_regulatory"/>
</dbReference>
<dbReference type="Proteomes" id="UP000270046">
    <property type="component" value="Chromosome"/>
</dbReference>
<keyword evidence="3" id="KW-1185">Reference proteome</keyword>
<dbReference type="EMBL" id="CP032869">
    <property type="protein sequence ID" value="AYL97862.1"/>
    <property type="molecule type" value="Genomic_DNA"/>
</dbReference>
<dbReference type="OrthoDB" id="609485at2"/>
<evidence type="ECO:0000256" key="1">
    <source>
        <dbReference type="SAM" id="SignalP"/>
    </source>
</evidence>
<dbReference type="KEGG" id="muh:HYN43_022325"/>
<sequence length="957" mass="106581">MKNIFNRRFFRRPVLIFTFITACIGYTHAQQTAPAARLLQAKQYADSLIRQNPAERIYLHTDKSTYTPADTLWFKAYLFNAHSLTPSVKSGIMYVTIITDSNKVVKQQRLPVENGLTWGNISLDDLPAGNYVLTAYTQWMQNFSKDGFFYRQFTIADDARSNWMANYSSTSTMVEGKEQAHVKLQLSDTYKKAVIERPVQLLVMKGKRRLYRSNLQTDEKGLIDITFNLPAKPGDIRIIANDAAGNRVDIPLNFNRPQDADIQFMPEGGTLIDGLPARIGFKAIGLDGRGIEISGTVFNENHQPVTDFKSSHLGMGSFEITPKADENYTAKITLPGGQIKDYALPKAKSNGIVLRVSDKPAADSIVISLQATDNIRKDGESYFLIGKSFGVICYGSIVNFKQSGSINGRVSKKLFPSGIAHFMLLDMKNRPLNERLVFINLNDNLHVNIGTSKITYAARDSVALNINVTDAAGKPVQANFSLAVTDDAQVHPDSLNNENIITRMLLTSELKGYVEQPNYYLNANDYNSHLALDNLLLTQGWVSYDWDKPKGTPLYAAETELAIKGKVLNVFNKPVKKTRVQLFSKSPLMASDTLTDASGSFTFRNLPLTDTPAYFIKTAKNFNVGIVMDDAPTPTLSAPAAATFIPWYVSNDTTLFNSLKTNRIKQNLANDLPADMHTLREVKIKAKKIVKGSKNLNGAGNADYVFDEGDLLKAGKKTWVQFLTENVKSFREGTIIKQFVVRFSVQGKTKVDLQFGTWRLPPSDFFSWYFVDNKPIFFVVDGIALGDVFKSNFNDDPDFTMLKNYLEGNNAEDIKGIEINTGSKYSDQYFGSYVPSDWKPYAHVSDFTFMEITTRGGYGPNIDKTPGGFLYKPLALSFPSQFYSPKYLVNNAPKVKTDLRSTIYWQPNVVTGADGKAVINFYTADMPSSYTIMLNGTDMTGGFGFKQGGVKVGTPAP</sequence>
<proteinExistence type="predicted"/>
<dbReference type="GO" id="GO:0004180">
    <property type="term" value="F:carboxypeptidase activity"/>
    <property type="evidence" value="ECO:0007669"/>
    <property type="project" value="UniProtKB-KW"/>
</dbReference>
<dbReference type="Gene3D" id="2.60.40.1930">
    <property type="match status" value="1"/>
</dbReference>
<accession>A0A494W3H3</accession>
<dbReference type="PROSITE" id="PS51257">
    <property type="entry name" value="PROKAR_LIPOPROTEIN"/>
    <property type="match status" value="1"/>
</dbReference>
<dbReference type="SUPFAM" id="SSF49464">
    <property type="entry name" value="Carboxypeptidase regulatory domain-like"/>
    <property type="match status" value="1"/>
</dbReference>
<feature type="signal peptide" evidence="1">
    <location>
        <begin position="1"/>
        <end position="29"/>
    </location>
</feature>
<keyword evidence="1" id="KW-0732">Signal</keyword>
<feature type="chain" id="PRO_5019779580" evidence="1">
    <location>
        <begin position="30"/>
        <end position="957"/>
    </location>
</feature>
<keyword evidence="2" id="KW-0121">Carboxypeptidase</keyword>
<dbReference type="RefSeq" id="WP_119406145.1">
    <property type="nucleotide sequence ID" value="NZ_CP032869.1"/>
</dbReference>